<dbReference type="InterPro" id="IPR013320">
    <property type="entry name" value="ConA-like_dom_sf"/>
</dbReference>
<dbReference type="Gene3D" id="3.30.40.10">
    <property type="entry name" value="Zinc/RING finger domain, C3HC4 (zinc finger)"/>
    <property type="match status" value="1"/>
</dbReference>
<dbReference type="PRINTS" id="PR01407">
    <property type="entry name" value="BUTYPHLNCDUF"/>
</dbReference>
<dbReference type="Gene3D" id="2.60.120.920">
    <property type="match status" value="1"/>
</dbReference>
<proteinExistence type="predicted"/>
<dbReference type="Pfam" id="PF00622">
    <property type="entry name" value="SPRY"/>
    <property type="match status" value="1"/>
</dbReference>
<evidence type="ECO:0000313" key="11">
    <source>
        <dbReference type="Proteomes" id="UP000694523"/>
    </source>
</evidence>
<dbReference type="PROSITE" id="PS50188">
    <property type="entry name" value="B302_SPRY"/>
    <property type="match status" value="1"/>
</dbReference>
<keyword evidence="2" id="KW-0479">Metal-binding</keyword>
<name>A0A8C6UMN0_9GOBI</name>
<reference evidence="10" key="2">
    <citation type="submission" date="2025-09" db="UniProtKB">
        <authorList>
            <consortium name="Ensembl"/>
        </authorList>
    </citation>
    <scope>IDENTIFICATION</scope>
</reference>
<dbReference type="SUPFAM" id="SSF57850">
    <property type="entry name" value="RING/U-box"/>
    <property type="match status" value="1"/>
</dbReference>
<feature type="domain" description="B30.2/SPRY" evidence="9">
    <location>
        <begin position="368"/>
        <end position="573"/>
    </location>
</feature>
<keyword evidence="1" id="KW-0399">Innate immunity</keyword>
<evidence type="ECO:0000259" key="8">
    <source>
        <dbReference type="PROSITE" id="PS50119"/>
    </source>
</evidence>
<dbReference type="Gene3D" id="4.10.830.40">
    <property type="match status" value="1"/>
</dbReference>
<dbReference type="Pfam" id="PF25600">
    <property type="entry name" value="TRIM_CC"/>
    <property type="match status" value="1"/>
</dbReference>
<dbReference type="InterPro" id="IPR017907">
    <property type="entry name" value="Znf_RING_CS"/>
</dbReference>
<dbReference type="SUPFAM" id="SSF57845">
    <property type="entry name" value="B-box zinc-binding domain"/>
    <property type="match status" value="1"/>
</dbReference>
<evidence type="ECO:0000313" key="10">
    <source>
        <dbReference type="Ensembl" id="ENSNMLP00000038583.1"/>
    </source>
</evidence>
<dbReference type="Gene3D" id="3.30.160.60">
    <property type="entry name" value="Classic Zinc Finger"/>
    <property type="match status" value="1"/>
</dbReference>
<keyword evidence="11" id="KW-1185">Reference proteome</keyword>
<dbReference type="PROSITE" id="PS50119">
    <property type="entry name" value="ZF_BBOX"/>
    <property type="match status" value="1"/>
</dbReference>
<dbReference type="Pfam" id="PF13445">
    <property type="entry name" value="zf-RING_UBOX"/>
    <property type="match status" value="1"/>
</dbReference>
<dbReference type="AlphaFoldDB" id="A0A8C6UMN0"/>
<feature type="domain" description="RING-type" evidence="7">
    <location>
        <begin position="15"/>
        <end position="55"/>
    </location>
</feature>
<feature type="domain" description="B box-type" evidence="8">
    <location>
        <begin position="145"/>
        <end position="185"/>
    </location>
</feature>
<dbReference type="InterPro" id="IPR003879">
    <property type="entry name" value="Butyrophylin_SPRY"/>
</dbReference>
<dbReference type="GO" id="GO:0016567">
    <property type="term" value="P:protein ubiquitination"/>
    <property type="evidence" value="ECO:0007669"/>
    <property type="project" value="InterPro"/>
</dbReference>
<accession>A0A8C6UMN0</accession>
<evidence type="ECO:0000256" key="3">
    <source>
        <dbReference type="ARBA" id="ARBA00022771"/>
    </source>
</evidence>
<dbReference type="InterPro" id="IPR003877">
    <property type="entry name" value="SPRY_dom"/>
</dbReference>
<dbReference type="GO" id="GO:0004842">
    <property type="term" value="F:ubiquitin-protein transferase activity"/>
    <property type="evidence" value="ECO:0007669"/>
    <property type="project" value="InterPro"/>
</dbReference>
<protein>
    <submittedName>
        <fullName evidence="10">Uncharacterized protein</fullName>
    </submittedName>
</protein>
<dbReference type="InterPro" id="IPR058030">
    <property type="entry name" value="TRIM8/14/16/25/29/45/65_CC"/>
</dbReference>
<evidence type="ECO:0000256" key="4">
    <source>
        <dbReference type="ARBA" id="ARBA00022833"/>
    </source>
</evidence>
<dbReference type="InterPro" id="IPR000315">
    <property type="entry name" value="Znf_B-box"/>
</dbReference>
<dbReference type="SMART" id="SM00504">
    <property type="entry name" value="Ubox"/>
    <property type="match status" value="1"/>
</dbReference>
<evidence type="ECO:0000256" key="1">
    <source>
        <dbReference type="ARBA" id="ARBA00022588"/>
    </source>
</evidence>
<keyword evidence="5" id="KW-0391">Immunity</keyword>
<dbReference type="SMART" id="SM00336">
    <property type="entry name" value="BBOX"/>
    <property type="match status" value="1"/>
</dbReference>
<dbReference type="Proteomes" id="UP000694523">
    <property type="component" value="Unplaced"/>
</dbReference>
<dbReference type="InterPro" id="IPR013083">
    <property type="entry name" value="Znf_RING/FYVE/PHD"/>
</dbReference>
<dbReference type="Pfam" id="PF00643">
    <property type="entry name" value="zf-B_box"/>
    <property type="match status" value="1"/>
</dbReference>
<dbReference type="CDD" id="cd19769">
    <property type="entry name" value="Bbox2_TRIM16-like"/>
    <property type="match status" value="1"/>
</dbReference>
<evidence type="ECO:0000256" key="2">
    <source>
        <dbReference type="ARBA" id="ARBA00022723"/>
    </source>
</evidence>
<dbReference type="GO" id="GO:0045087">
    <property type="term" value="P:innate immune response"/>
    <property type="evidence" value="ECO:0007669"/>
    <property type="project" value="UniProtKB-KW"/>
</dbReference>
<dbReference type="SMART" id="SM00184">
    <property type="entry name" value="RING"/>
    <property type="match status" value="1"/>
</dbReference>
<dbReference type="GO" id="GO:0008270">
    <property type="term" value="F:zinc ion binding"/>
    <property type="evidence" value="ECO:0007669"/>
    <property type="project" value="UniProtKB-KW"/>
</dbReference>
<dbReference type="InterPro" id="IPR001870">
    <property type="entry name" value="B30.2/SPRY"/>
</dbReference>
<dbReference type="PROSITE" id="PS50089">
    <property type="entry name" value="ZF_RING_2"/>
    <property type="match status" value="1"/>
</dbReference>
<keyword evidence="3 6" id="KW-0863">Zinc-finger</keyword>
<dbReference type="SUPFAM" id="SSF49899">
    <property type="entry name" value="Concanavalin A-like lectins/glucanases"/>
    <property type="match status" value="1"/>
</dbReference>
<evidence type="ECO:0000256" key="5">
    <source>
        <dbReference type="ARBA" id="ARBA00022859"/>
    </source>
</evidence>
<evidence type="ECO:0000259" key="9">
    <source>
        <dbReference type="PROSITE" id="PS50188"/>
    </source>
</evidence>
<evidence type="ECO:0000259" key="7">
    <source>
        <dbReference type="PROSITE" id="PS50089"/>
    </source>
</evidence>
<reference evidence="10" key="1">
    <citation type="submission" date="2025-08" db="UniProtKB">
        <authorList>
            <consortium name="Ensembl"/>
        </authorList>
    </citation>
    <scope>IDENTIFICATION</scope>
</reference>
<dbReference type="InterPro" id="IPR043136">
    <property type="entry name" value="B30.2/SPRY_sf"/>
</dbReference>
<dbReference type="InterPro" id="IPR027370">
    <property type="entry name" value="Znf-RING_euk"/>
</dbReference>
<dbReference type="InterPro" id="IPR051051">
    <property type="entry name" value="E3_ubiq-ligase_TRIM/RNF"/>
</dbReference>
<dbReference type="InterPro" id="IPR003613">
    <property type="entry name" value="Ubox_domain"/>
</dbReference>
<evidence type="ECO:0000256" key="6">
    <source>
        <dbReference type="PROSITE-ProRule" id="PRU00024"/>
    </source>
</evidence>
<sequence>MASSSSPVCTDQFLCSICLDVFKEPVTTPCGHNYCKSCITEYWDSSKQKSCPLCKKKFRQRPALKCNTSFRDVVEQLMSLPVSSPPEKLLAKPGDVPCDICLQPKLRALKTCVVCLSSYCPLHLEPHHRVPSLKRHHLIHPTSNLEHRVCQKHNKMLELFCSTDQTCVCSLCLQDDHASHQCIPLERAFGEEKISAEQVVAQLKTIENAKSGDICQIQSHMKQSKKNREADLDVVNKGFAALADLLRRQREALVEVIEQKYKDALRPREDRVCELQKGLTEIQRRRAELEELLQTDDPLQFLLNKPQPFSPPQNEDQQTKYDLDDDISYSSTVETAVKRMEDTLTEEMEELIHEVKHSDEEDGQVLDAVWISARDRLRMIRQNYAVDLRLDPFTAHPCLTVYKERKTLMFRQYFWPVLHGSLFERTFRNLPFVFCSNGFSSSRFYFEVELGAKQWVLGVVRETFNKQIARKTMPCPADGAWIMSSESGSGLHYFGSSIGNPQKIGVFVDYEKGEVLFYDVNSEILVSSYRECTFNKPSLLKSLLYGLIGVRYKTKLYPVFATNSSLKITPVVD</sequence>
<dbReference type="PROSITE" id="PS00518">
    <property type="entry name" value="ZF_RING_1"/>
    <property type="match status" value="1"/>
</dbReference>
<dbReference type="InterPro" id="IPR001841">
    <property type="entry name" value="Znf_RING"/>
</dbReference>
<keyword evidence="4" id="KW-0862">Zinc</keyword>
<dbReference type="PANTHER" id="PTHR25465:SF32">
    <property type="entry name" value="BLOODTHIRSTY-RELATED GENE FAMILY, MEMBER 16 ISOFORM X1-RELATED"/>
    <property type="match status" value="1"/>
</dbReference>
<organism evidence="10 11">
    <name type="scientific">Neogobius melanostomus</name>
    <name type="common">round goby</name>
    <dbReference type="NCBI Taxonomy" id="47308"/>
    <lineage>
        <taxon>Eukaryota</taxon>
        <taxon>Metazoa</taxon>
        <taxon>Chordata</taxon>
        <taxon>Craniata</taxon>
        <taxon>Vertebrata</taxon>
        <taxon>Euteleostomi</taxon>
        <taxon>Actinopterygii</taxon>
        <taxon>Neopterygii</taxon>
        <taxon>Teleostei</taxon>
        <taxon>Neoteleostei</taxon>
        <taxon>Acanthomorphata</taxon>
        <taxon>Gobiaria</taxon>
        <taxon>Gobiiformes</taxon>
        <taxon>Gobioidei</taxon>
        <taxon>Gobiidae</taxon>
        <taxon>Benthophilinae</taxon>
        <taxon>Neogobiini</taxon>
        <taxon>Neogobius</taxon>
    </lineage>
</organism>
<dbReference type="PANTHER" id="PTHR25465">
    <property type="entry name" value="B-BOX DOMAIN CONTAINING"/>
    <property type="match status" value="1"/>
</dbReference>
<dbReference type="Ensembl" id="ENSNMLT00000042950.1">
    <property type="protein sequence ID" value="ENSNMLP00000038583.1"/>
    <property type="gene ID" value="ENSNMLG00000023801.1"/>
</dbReference>